<reference evidence="1 2" key="1">
    <citation type="submission" date="2013-10" db="EMBL/GenBank/DDBJ databases">
        <title>Draft genomes and the virulence plasmids of Sd1617 vaccine constructs: WRSd3 and WRSd5.</title>
        <authorList>
            <person name="Aksomboon Vongsawan A."/>
            <person name="Venkatesan M.M."/>
            <person name="Vaisvil B."/>
            <person name="Emel G."/>
            <person name="Kepatral V."/>
            <person name="Sethabutr O."/>
            <person name="Serichantalergs O."/>
            <person name="Mason C."/>
        </authorList>
    </citation>
    <scope>NUCLEOTIDE SEQUENCE [LARGE SCALE GENOMIC DNA]</scope>
    <source>
        <strain evidence="1 2">WRSd3</strain>
    </source>
</reference>
<proteinExistence type="predicted"/>
<dbReference type="AlphaFoldDB" id="A0A090NDL7"/>
<dbReference type="InterPro" id="IPR036291">
    <property type="entry name" value="NAD(P)-bd_dom_sf"/>
</dbReference>
<evidence type="ECO:0000313" key="2">
    <source>
        <dbReference type="Proteomes" id="UP000017944"/>
    </source>
</evidence>
<sequence length="26" mass="2670">MQTWLNLQDKIIIVTGGASGIGLAIG</sequence>
<protein>
    <submittedName>
        <fullName evidence="1">Short chain dehydrogenase/reductase family protein</fullName>
    </submittedName>
</protein>
<gene>
    <name evidence="1" type="ORF">WRSd3_03206</name>
</gene>
<comment type="caution">
    <text evidence="1">The sequence shown here is derived from an EMBL/GenBank/DDBJ whole genome shotgun (WGS) entry which is preliminary data.</text>
</comment>
<accession>A0A090NDL7</accession>
<dbReference type="Gene3D" id="3.40.50.720">
    <property type="entry name" value="NAD(P)-binding Rossmann-like Domain"/>
    <property type="match status" value="1"/>
</dbReference>
<organism evidence="1 2">
    <name type="scientific">Shigella dysenteriae WRSd3</name>
    <dbReference type="NCBI Taxonomy" id="1401327"/>
    <lineage>
        <taxon>Bacteria</taxon>
        <taxon>Pseudomonadati</taxon>
        <taxon>Pseudomonadota</taxon>
        <taxon>Gammaproteobacteria</taxon>
        <taxon>Enterobacterales</taxon>
        <taxon>Enterobacteriaceae</taxon>
        <taxon>Shigella</taxon>
    </lineage>
</organism>
<evidence type="ECO:0000313" key="1">
    <source>
        <dbReference type="EMBL" id="ESU78007.1"/>
    </source>
</evidence>
<name>A0A090NDL7_SHIDY</name>
<dbReference type="EMBL" id="AXUT01000279">
    <property type="protein sequence ID" value="ESU78007.1"/>
    <property type="molecule type" value="Genomic_DNA"/>
</dbReference>
<dbReference type="SUPFAM" id="SSF51735">
    <property type="entry name" value="NAD(P)-binding Rossmann-fold domains"/>
    <property type="match status" value="1"/>
</dbReference>
<dbReference type="Proteomes" id="UP000017944">
    <property type="component" value="Unassembled WGS sequence"/>
</dbReference>